<dbReference type="Pfam" id="PF00636">
    <property type="entry name" value="Ribonuclease_3"/>
    <property type="match status" value="1"/>
</dbReference>
<sequence length="1081" mass="124398">MKVFTTPTSLDRVLEPSPDMKESVMAVEKIVGYNFKNKKLLEEALTHPSFAGSASYQRLEVLGDSALNHAVTNYFFCMADHQKFTQGQITKLRSANAENLNLARVAVHHGLYRYLRRHNTADLDDQVREFTEAVINGEEEPGLVYCKSEEAKVLADIVESVAAAVESVAAAVYIELNFDLDRLWMKFKPLLEPIFTLENLHVHPTTELNEFCQKNGKRYQIKLRPRHETRDVSIADVYVDGEFVASDFVASLLFIGIEMDSVETNNVKPGKFNGTNFKRWQRQLKYWLTVLGLDSALEDQTTPDKTTETTSKTKEKMTKEELEYHCHNRILSALADDLYDVYQDTKKAKTLWDELEAEYGIEDAGIDRFTISNFNNYMMVENKTVSEQIHEYQDFLRKIELKGTKFSEEFKVSCLIDKLPPSWSNFAKTLRHKQGVLTLTQVLNSLWIEEKHKSSNKPKEEKTNVNLVESSNNRNRFQSRRKSFKRINRNSQPNHNQFNRNQNCQHNRPHNNSNGNRDQPCFVCGRTNHWAKDCHYKKTKPYKPKPKWNKGQSGPKAQVNVLVDQDDQDEPNLRYSFKPLVNVAYLSNSDWWLDSGANVHVCFDKRFFKNYQNSSGGSVTLGNDTVAQVRGIGEVELKMTSGKTLTLKDVRHVPEVRRNLISGSSLVKQGYKIVMESNRIVITRNDIFIGKGYVCDGLFKINVVFEDNKISPQVFNVESCNVWHGRLGHVSLSKIKTLMDLELIPKSNIDLKHKCEVCVQAKQTRNSFKPVERNTQILELIHSDVCDSNRSPTRGGNKYFVTFIDDFSRYCHIYLIKTKDEVFNKLKIYKNEVENQLEKKIKRLRSDRGGEYTSNELGVFCEEHGIIHEVTPPYSPQSNGVAERKNRTLMDMVNSMLLSSGLPENLWGEVMLIACFILNRITLKDNEKTPYELWKRRSPNLRILKVWGCLAKVLIPDPKRKKIGPKTIDAVFLGYAKNSSANRFLVINSEVKEVANNTIMEARDATFFEDIFPYKTRISKEVQISEKPSSSTMIENLETQELRRSKRVRVEKNFGDDFYTFLVEGDPTTYKEAVMSVDAPF</sequence>
<dbReference type="GO" id="GO:0008270">
    <property type="term" value="F:zinc ion binding"/>
    <property type="evidence" value="ECO:0007669"/>
    <property type="project" value="UniProtKB-KW"/>
</dbReference>
<evidence type="ECO:0000259" key="5">
    <source>
        <dbReference type="PROSITE" id="PS50158"/>
    </source>
</evidence>
<dbReference type="SUPFAM" id="SSF53098">
    <property type="entry name" value="Ribonuclease H-like"/>
    <property type="match status" value="1"/>
</dbReference>
<evidence type="ECO:0000313" key="8">
    <source>
        <dbReference type="Proteomes" id="UP001054821"/>
    </source>
</evidence>
<dbReference type="InterPro" id="IPR001584">
    <property type="entry name" value="Integrase_cat-core"/>
</dbReference>
<dbReference type="Pfam" id="PF25597">
    <property type="entry name" value="SH3_retrovirus"/>
    <property type="match status" value="1"/>
</dbReference>
<reference evidence="7 8" key="1">
    <citation type="journal article" date="2022" name="G3 (Bethesda)">
        <title>Whole-genome sequence and methylome profiling of the almond [Prunus dulcis (Mill.) D.A. Webb] cultivar 'Nonpareil'.</title>
        <authorList>
            <person name="D'Amico-Willman K.M."/>
            <person name="Ouma W.Z."/>
            <person name="Meulia T."/>
            <person name="Sideli G.M."/>
            <person name="Gradziel T.M."/>
            <person name="Fresnedo-Ramirez J."/>
        </authorList>
    </citation>
    <scope>NUCLEOTIDE SEQUENCE [LARGE SCALE GENOMIC DNA]</scope>
    <source>
        <strain evidence="7">Clone GOH B32 T37-40</strain>
    </source>
</reference>
<dbReference type="CDD" id="cd00593">
    <property type="entry name" value="RIBOc"/>
    <property type="match status" value="1"/>
</dbReference>
<dbReference type="Pfam" id="PF00098">
    <property type="entry name" value="zf-CCHC"/>
    <property type="match status" value="1"/>
</dbReference>
<dbReference type="Gene3D" id="3.30.420.10">
    <property type="entry name" value="Ribonuclease H-like superfamily/Ribonuclease H"/>
    <property type="match status" value="1"/>
</dbReference>
<dbReference type="Gene3D" id="1.10.1520.10">
    <property type="entry name" value="Ribonuclease III domain"/>
    <property type="match status" value="1"/>
</dbReference>
<dbReference type="AlphaFoldDB" id="A0AAD4W0G3"/>
<dbReference type="SMART" id="SM00535">
    <property type="entry name" value="RIBOc"/>
    <property type="match status" value="1"/>
</dbReference>
<dbReference type="Pfam" id="PF22936">
    <property type="entry name" value="Pol_BBD"/>
    <property type="match status" value="1"/>
</dbReference>
<dbReference type="InterPro" id="IPR057670">
    <property type="entry name" value="SH3_retrovirus"/>
</dbReference>
<keyword evidence="1" id="KW-0645">Protease</keyword>
<dbReference type="InterPro" id="IPR054722">
    <property type="entry name" value="PolX-like_BBD"/>
</dbReference>
<dbReference type="Pfam" id="PF00665">
    <property type="entry name" value="rve"/>
    <property type="match status" value="1"/>
</dbReference>
<dbReference type="PROSITE" id="PS50994">
    <property type="entry name" value="INTEGRASE"/>
    <property type="match status" value="1"/>
</dbReference>
<keyword evidence="8" id="KW-1185">Reference proteome</keyword>
<dbReference type="EMBL" id="JAJFAZ020000004">
    <property type="protein sequence ID" value="KAI5333799.1"/>
    <property type="molecule type" value="Genomic_DNA"/>
</dbReference>
<evidence type="ECO:0000259" key="6">
    <source>
        <dbReference type="PROSITE" id="PS50994"/>
    </source>
</evidence>
<feature type="compositionally biased region" description="Basic residues" evidence="3">
    <location>
        <begin position="477"/>
        <end position="488"/>
    </location>
</feature>
<dbReference type="PANTHER" id="PTHR42648:SF20">
    <property type="entry name" value="RNA-DIRECTED DNA POLYMERASE"/>
    <property type="match status" value="1"/>
</dbReference>
<keyword evidence="2" id="KW-0863">Zinc-finger</keyword>
<gene>
    <name evidence="7" type="ORF">L3X38_023931</name>
</gene>
<keyword evidence="2" id="KW-0862">Zinc</keyword>
<dbReference type="GO" id="GO:0006508">
    <property type="term" value="P:proteolysis"/>
    <property type="evidence" value="ECO:0007669"/>
    <property type="project" value="UniProtKB-KW"/>
</dbReference>
<dbReference type="GO" id="GO:0008233">
    <property type="term" value="F:peptidase activity"/>
    <property type="evidence" value="ECO:0007669"/>
    <property type="project" value="UniProtKB-KW"/>
</dbReference>
<dbReference type="GO" id="GO:0003676">
    <property type="term" value="F:nucleic acid binding"/>
    <property type="evidence" value="ECO:0007669"/>
    <property type="project" value="InterPro"/>
</dbReference>
<dbReference type="InterPro" id="IPR001878">
    <property type="entry name" value="Znf_CCHC"/>
</dbReference>
<dbReference type="PROSITE" id="PS50158">
    <property type="entry name" value="ZF_CCHC"/>
    <property type="match status" value="1"/>
</dbReference>
<feature type="compositionally biased region" description="Polar residues" evidence="3">
    <location>
        <begin position="489"/>
        <end position="517"/>
    </location>
</feature>
<dbReference type="InterPro" id="IPR012337">
    <property type="entry name" value="RNaseH-like_sf"/>
</dbReference>
<evidence type="ECO:0000259" key="4">
    <source>
        <dbReference type="PROSITE" id="PS50142"/>
    </source>
</evidence>
<evidence type="ECO:0000313" key="7">
    <source>
        <dbReference type="EMBL" id="KAI5333799.1"/>
    </source>
</evidence>
<name>A0AAD4W0G3_PRUDU</name>
<dbReference type="PANTHER" id="PTHR42648">
    <property type="entry name" value="TRANSPOSASE, PUTATIVE-RELATED"/>
    <property type="match status" value="1"/>
</dbReference>
<dbReference type="GO" id="GO:0006396">
    <property type="term" value="P:RNA processing"/>
    <property type="evidence" value="ECO:0007669"/>
    <property type="project" value="InterPro"/>
</dbReference>
<feature type="compositionally biased region" description="Basic and acidic residues" evidence="3">
    <location>
        <begin position="453"/>
        <end position="463"/>
    </location>
</feature>
<keyword evidence="2" id="KW-0479">Metal-binding</keyword>
<dbReference type="Pfam" id="PF14223">
    <property type="entry name" value="Retrotran_gag_2"/>
    <property type="match status" value="1"/>
</dbReference>
<feature type="region of interest" description="Disordered" evidence="3">
    <location>
        <begin position="453"/>
        <end position="518"/>
    </location>
</feature>
<feature type="domain" description="RNase III" evidence="4">
    <location>
        <begin position="24"/>
        <end position="165"/>
    </location>
</feature>
<dbReference type="InterPro" id="IPR036389">
    <property type="entry name" value="RNase_III_sf"/>
</dbReference>
<dbReference type="Proteomes" id="UP001054821">
    <property type="component" value="Chromosome 4"/>
</dbReference>
<dbReference type="InterPro" id="IPR039537">
    <property type="entry name" value="Retrotran_Ty1/copia-like"/>
</dbReference>
<feature type="domain" description="Integrase catalytic" evidence="6">
    <location>
        <begin position="766"/>
        <end position="938"/>
    </location>
</feature>
<keyword evidence="1" id="KW-0378">Hydrolase</keyword>
<protein>
    <submittedName>
        <fullName evidence="7">Uncharacterized protein</fullName>
    </submittedName>
</protein>
<dbReference type="Pfam" id="PF13976">
    <property type="entry name" value="gag_pre-integrs"/>
    <property type="match status" value="1"/>
</dbReference>
<dbReference type="SUPFAM" id="SSF69065">
    <property type="entry name" value="RNase III domain-like"/>
    <property type="match status" value="1"/>
</dbReference>
<proteinExistence type="predicted"/>
<comment type="caution">
    <text evidence="7">The sequence shown here is derived from an EMBL/GenBank/DDBJ whole genome shotgun (WGS) entry which is preliminary data.</text>
</comment>
<dbReference type="PROSITE" id="PS50142">
    <property type="entry name" value="RNASE_3_2"/>
    <property type="match status" value="1"/>
</dbReference>
<feature type="domain" description="CCHC-type" evidence="5">
    <location>
        <begin position="521"/>
        <end position="534"/>
    </location>
</feature>
<dbReference type="GO" id="GO:0004525">
    <property type="term" value="F:ribonuclease III activity"/>
    <property type="evidence" value="ECO:0007669"/>
    <property type="project" value="InterPro"/>
</dbReference>
<evidence type="ECO:0000256" key="1">
    <source>
        <dbReference type="ARBA" id="ARBA00022670"/>
    </source>
</evidence>
<evidence type="ECO:0000256" key="3">
    <source>
        <dbReference type="SAM" id="MobiDB-lite"/>
    </source>
</evidence>
<evidence type="ECO:0000256" key="2">
    <source>
        <dbReference type="PROSITE-ProRule" id="PRU00047"/>
    </source>
</evidence>
<dbReference type="InterPro" id="IPR000999">
    <property type="entry name" value="RNase_III_dom"/>
</dbReference>
<dbReference type="GO" id="GO:0015074">
    <property type="term" value="P:DNA integration"/>
    <property type="evidence" value="ECO:0007669"/>
    <property type="project" value="InterPro"/>
</dbReference>
<dbReference type="InterPro" id="IPR036397">
    <property type="entry name" value="RNaseH_sf"/>
</dbReference>
<organism evidence="7 8">
    <name type="scientific">Prunus dulcis</name>
    <name type="common">Almond</name>
    <name type="synonym">Amygdalus dulcis</name>
    <dbReference type="NCBI Taxonomy" id="3755"/>
    <lineage>
        <taxon>Eukaryota</taxon>
        <taxon>Viridiplantae</taxon>
        <taxon>Streptophyta</taxon>
        <taxon>Embryophyta</taxon>
        <taxon>Tracheophyta</taxon>
        <taxon>Spermatophyta</taxon>
        <taxon>Magnoliopsida</taxon>
        <taxon>eudicotyledons</taxon>
        <taxon>Gunneridae</taxon>
        <taxon>Pentapetalae</taxon>
        <taxon>rosids</taxon>
        <taxon>fabids</taxon>
        <taxon>Rosales</taxon>
        <taxon>Rosaceae</taxon>
        <taxon>Amygdaloideae</taxon>
        <taxon>Amygdaleae</taxon>
        <taxon>Prunus</taxon>
    </lineage>
</organism>
<accession>A0AAD4W0G3</accession>
<dbReference type="InterPro" id="IPR025724">
    <property type="entry name" value="GAG-pre-integrase_dom"/>
</dbReference>